<keyword evidence="3" id="KW-1185">Reference proteome</keyword>
<feature type="chain" id="PRO_5032496099" description="Beta-barrel porin 2" evidence="1">
    <location>
        <begin position="32"/>
        <end position="414"/>
    </location>
</feature>
<protein>
    <recommendedName>
        <fullName evidence="4">Beta-barrel porin 2</fullName>
    </recommendedName>
</protein>
<dbReference type="RefSeq" id="WP_184296343.1">
    <property type="nucleotide sequence ID" value="NZ_JACHLP010000001.1"/>
</dbReference>
<dbReference type="EMBL" id="JACHLP010000001">
    <property type="protein sequence ID" value="MBB4842279.1"/>
    <property type="molecule type" value="Genomic_DNA"/>
</dbReference>
<accession>A0A840L801</accession>
<gene>
    <name evidence="2" type="ORF">HNP55_000774</name>
</gene>
<dbReference type="Proteomes" id="UP000562027">
    <property type="component" value="Unassembled WGS sequence"/>
</dbReference>
<evidence type="ECO:0008006" key="4">
    <source>
        <dbReference type="Google" id="ProtNLM"/>
    </source>
</evidence>
<evidence type="ECO:0000313" key="3">
    <source>
        <dbReference type="Proteomes" id="UP000562027"/>
    </source>
</evidence>
<reference evidence="2 3" key="1">
    <citation type="submission" date="2020-08" db="EMBL/GenBank/DDBJ databases">
        <title>Functional genomics of gut bacteria from endangered species of beetles.</title>
        <authorList>
            <person name="Carlos-Shanley C."/>
        </authorList>
    </citation>
    <scope>NUCLEOTIDE SEQUENCE [LARGE SCALE GENOMIC DNA]</scope>
    <source>
        <strain evidence="2 3">S00239</strain>
    </source>
</reference>
<dbReference type="AlphaFoldDB" id="A0A840L801"/>
<sequence>MSATNTHKIRRLSSALGLLGAACLGSSTAWAEQSPYYYGASLGLNHVSNIYRVNNNANSDEVATASLLAGIDQHLGRQRLYADASVQANRYRKSSTLNNLGYNLKGGLDWSTIGRLSGTVSASANRALANYNIDRNNTTPIFAKNIETNNRLDSTVRLGLVTKLTLEGSVGLVQRRFTLDQFNRFEYDQKRYAVDLFYKPSADLRFGLGLSRSNTDYPRYEAIGTPVTDYKPAAYKRDDINLTSDWTISGKSALYARLSSGKSKQTVGGNNDFSGVTGQLTWNWRPTARWNVSTSVSRDTGLESSLFQNGPVTSSYDQDRLTNALQVNASYELSAKVTLTGGMSFSNTDRAKSLATNSLKDFDKDKAYNLGLRWAYSRGITLGCQVGVQSRDSSVATYAYSANNYGCYGQILVN</sequence>
<keyword evidence="1" id="KW-0732">Signal</keyword>
<proteinExistence type="predicted"/>
<evidence type="ECO:0000256" key="1">
    <source>
        <dbReference type="SAM" id="SignalP"/>
    </source>
</evidence>
<evidence type="ECO:0000313" key="2">
    <source>
        <dbReference type="EMBL" id="MBB4842279.1"/>
    </source>
</evidence>
<organism evidence="2 3">
    <name type="scientific">Roseateles oligotrophus</name>
    <dbReference type="NCBI Taxonomy" id="1769250"/>
    <lineage>
        <taxon>Bacteria</taxon>
        <taxon>Pseudomonadati</taxon>
        <taxon>Pseudomonadota</taxon>
        <taxon>Betaproteobacteria</taxon>
        <taxon>Burkholderiales</taxon>
        <taxon>Sphaerotilaceae</taxon>
        <taxon>Roseateles</taxon>
    </lineage>
</organism>
<name>A0A840L801_9BURK</name>
<feature type="signal peptide" evidence="1">
    <location>
        <begin position="1"/>
        <end position="31"/>
    </location>
</feature>
<dbReference type="SUPFAM" id="SSF56935">
    <property type="entry name" value="Porins"/>
    <property type="match status" value="1"/>
</dbReference>
<comment type="caution">
    <text evidence="2">The sequence shown here is derived from an EMBL/GenBank/DDBJ whole genome shotgun (WGS) entry which is preliminary data.</text>
</comment>